<dbReference type="GO" id="GO:0042545">
    <property type="term" value="P:cell wall modification"/>
    <property type="evidence" value="ECO:0007669"/>
    <property type="project" value="InterPro"/>
</dbReference>
<dbReference type="InterPro" id="IPR000070">
    <property type="entry name" value="Pectinesterase_cat"/>
</dbReference>
<proteinExistence type="inferred from homology"/>
<dbReference type="SUPFAM" id="SSF51126">
    <property type="entry name" value="Pectin lyase-like"/>
    <property type="match status" value="1"/>
</dbReference>
<evidence type="ECO:0000256" key="2">
    <source>
        <dbReference type="ARBA" id="ARBA00022801"/>
    </source>
</evidence>
<accession>A0AB39KTA8</accession>
<feature type="signal peptide" evidence="4">
    <location>
        <begin position="1"/>
        <end position="22"/>
    </location>
</feature>
<dbReference type="GO" id="GO:0030599">
    <property type="term" value="F:pectinesterase activity"/>
    <property type="evidence" value="ECO:0007669"/>
    <property type="project" value="InterPro"/>
</dbReference>
<feature type="chain" id="PRO_5044205551" evidence="4">
    <location>
        <begin position="23"/>
        <end position="792"/>
    </location>
</feature>
<dbReference type="InterPro" id="IPR011050">
    <property type="entry name" value="Pectin_lyase_fold/virulence"/>
</dbReference>
<dbReference type="EMBL" id="CP158375">
    <property type="protein sequence ID" value="XDO96898.1"/>
    <property type="molecule type" value="Genomic_DNA"/>
</dbReference>
<dbReference type="PANTHER" id="PTHR31321:SF57">
    <property type="entry name" value="PECTINESTERASE 53-RELATED"/>
    <property type="match status" value="1"/>
</dbReference>
<keyword evidence="3" id="KW-0063">Aspartyl esterase</keyword>
<evidence type="ECO:0000256" key="1">
    <source>
        <dbReference type="ARBA" id="ARBA00008891"/>
    </source>
</evidence>
<sequence>MSRTAGLTLGLVLALAPAALHAQDTLVGMGRINGYTDVVFDTRSERYDYLVDASLPEDPAARRYRTVEAAYAAAPAGAPGKPTVIGIKPDVYLLPGKNLTPGLVITKPNITLLGLTDDRRKVVLADNRGNQQGAGVLGASNNGFTMIVDADGFSAINLTILNYCNTDYDYPGDPSKSLKKRSDVITQAVALEAKGDRHVYSHVAILSRLDTLFTRTKRSYFTHVYVEGTDDFIGGGAASVWEDSEIHFIEGGGVMWASGVAFIRTVFKADKPMQFYKISGPPVALIDSVLPNTQVAWYAWKAPKHADAYSLTYRTRHADGRPADIIDSIVGPQRRTLTRELSDPEAKAFNPWNILRATPEGVDDGWDPAGVRERHAGEEPAVFRMIMKGHAPTLRTGGEGAPLSVAIQPAGARSQPIRWSTASDLVRLSATQGEQINVIGANTTDQVQTVAVDAIAPNGMKATAHVRVEPTYGPPPVFKSAPMLSSPSGGAVTVSYGLGLARRRHDQSLVTWSLCQDQACASPRPVAVSRGDEPLKRLTLTRAMIGAYLRAEVAPKHDLSEAGPSTSVTAARPITERDVAGKDVDPDFRSFVAVVDQPARDGLWNLTGAWSVVEPQNDDGRWGLRVGPKISTALYQADHPATDMDLVVTLDPDKGEGQGFSIPGSPEDAKGPRGDILFKYDAPTRTGYALRMWRTTQSATATMFQLYRIVDGKGEPLDGARQLTGAFKPSATIRISVRGDRVTVRGGNTTDGETLSLDGQITPNRFGGAGLYWTASGLGGSVAIRQFKITYP</sequence>
<organism evidence="6">
    <name type="scientific">Caulobacter sp. 73W</name>
    <dbReference type="NCBI Taxonomy" id="3161137"/>
    <lineage>
        <taxon>Bacteria</taxon>
        <taxon>Pseudomonadati</taxon>
        <taxon>Pseudomonadota</taxon>
        <taxon>Alphaproteobacteria</taxon>
        <taxon>Caulobacterales</taxon>
        <taxon>Caulobacteraceae</taxon>
        <taxon>Caulobacter</taxon>
    </lineage>
</organism>
<keyword evidence="4" id="KW-0732">Signal</keyword>
<protein>
    <submittedName>
        <fullName evidence="6">Pectinesterase family protein</fullName>
    </submittedName>
</protein>
<reference evidence="6" key="1">
    <citation type="submission" date="2024-06" db="EMBL/GenBank/DDBJ databases">
        <title>Caulobacter inopinatus, sp. nov.</title>
        <authorList>
            <person name="Donachie S.P."/>
        </authorList>
    </citation>
    <scope>NUCLEOTIDE SEQUENCE</scope>
    <source>
        <strain evidence="6">73W</strain>
    </source>
</reference>
<evidence type="ECO:0000256" key="3">
    <source>
        <dbReference type="ARBA" id="ARBA00023085"/>
    </source>
</evidence>
<dbReference type="Pfam" id="PF01095">
    <property type="entry name" value="Pectinesterase"/>
    <property type="match status" value="1"/>
</dbReference>
<name>A0AB39KTA8_9CAUL</name>
<dbReference type="PANTHER" id="PTHR31321">
    <property type="entry name" value="ACYL-COA THIOESTER HYDROLASE YBHC-RELATED"/>
    <property type="match status" value="1"/>
</dbReference>
<dbReference type="AlphaFoldDB" id="A0AB39KTA8"/>
<evidence type="ECO:0000259" key="5">
    <source>
        <dbReference type="Pfam" id="PF01095"/>
    </source>
</evidence>
<dbReference type="InterPro" id="IPR012334">
    <property type="entry name" value="Pectin_lyas_fold"/>
</dbReference>
<feature type="domain" description="Pectinesterase catalytic" evidence="5">
    <location>
        <begin position="63"/>
        <end position="248"/>
    </location>
</feature>
<dbReference type="RefSeq" id="WP_369059776.1">
    <property type="nucleotide sequence ID" value="NZ_CP158375.1"/>
</dbReference>
<gene>
    <name evidence="6" type="ORF">ABOZ73_00255</name>
</gene>
<keyword evidence="2" id="KW-0378">Hydrolase</keyword>
<dbReference type="Gene3D" id="2.160.20.10">
    <property type="entry name" value="Single-stranded right-handed beta-helix, Pectin lyase-like"/>
    <property type="match status" value="1"/>
</dbReference>
<comment type="similarity">
    <text evidence="1">Belongs to the pectinesterase family.</text>
</comment>
<evidence type="ECO:0000313" key="6">
    <source>
        <dbReference type="EMBL" id="XDO96898.1"/>
    </source>
</evidence>
<evidence type="ECO:0000256" key="4">
    <source>
        <dbReference type="SAM" id="SignalP"/>
    </source>
</evidence>
<dbReference type="GO" id="GO:0009279">
    <property type="term" value="C:cell outer membrane"/>
    <property type="evidence" value="ECO:0007669"/>
    <property type="project" value="TreeGrafter"/>
</dbReference>